<proteinExistence type="inferred from homology"/>
<comment type="caution">
    <text evidence="8">The sequence shown here is derived from an EMBL/GenBank/DDBJ whole genome shotgun (WGS) entry which is preliminary data.</text>
</comment>
<dbReference type="GO" id="GO:0008657">
    <property type="term" value="F:DNA topoisomerase type II (double strand cut, ATP-hydrolyzing) inhibitor activity"/>
    <property type="evidence" value="ECO:0007669"/>
    <property type="project" value="InterPro"/>
</dbReference>
<evidence type="ECO:0000313" key="8">
    <source>
        <dbReference type="EMBL" id="GGK47481.1"/>
    </source>
</evidence>
<comment type="similarity">
    <text evidence="1">Belongs to the CcdB toxin family.</text>
</comment>
<dbReference type="RefSeq" id="WP_188914846.1">
    <property type="nucleotide sequence ID" value="NZ_BMMF01000012.1"/>
</dbReference>
<evidence type="ECO:0000256" key="6">
    <source>
        <dbReference type="ARBA" id="ARBA00029628"/>
    </source>
</evidence>
<reference evidence="8 9" key="1">
    <citation type="journal article" date="2014" name="Int. J. Syst. Evol. Microbiol.">
        <title>Complete genome sequence of Corynebacterium casei LMG S-19264T (=DSM 44701T), isolated from a smear-ripened cheese.</title>
        <authorList>
            <consortium name="US DOE Joint Genome Institute (JGI-PGF)"/>
            <person name="Walter F."/>
            <person name="Albersmeier A."/>
            <person name="Kalinowski J."/>
            <person name="Ruckert C."/>
        </authorList>
    </citation>
    <scope>NUCLEOTIDE SEQUENCE [LARGE SCALE GENOMIC DNA]</scope>
    <source>
        <strain evidence="8 9">CGMCC 1.9161</strain>
    </source>
</reference>
<evidence type="ECO:0000256" key="5">
    <source>
        <dbReference type="ARBA" id="ARBA00023163"/>
    </source>
</evidence>
<dbReference type="InterPro" id="IPR002712">
    <property type="entry name" value="CcdB"/>
</dbReference>
<keyword evidence="3" id="KW-0678">Repressor</keyword>
<evidence type="ECO:0000256" key="7">
    <source>
        <dbReference type="ARBA" id="ARBA00033135"/>
    </source>
</evidence>
<protein>
    <recommendedName>
        <fullName evidence="2">Toxin CcdB</fullName>
    </recommendedName>
    <alternativeName>
        <fullName evidence="7">Cytotoxic protein CcdB</fullName>
    </alternativeName>
    <alternativeName>
        <fullName evidence="6">Protein LetD</fullName>
    </alternativeName>
</protein>
<dbReference type="Proteomes" id="UP000600449">
    <property type="component" value="Unassembled WGS sequence"/>
</dbReference>
<keyword evidence="4" id="KW-0805">Transcription regulation</keyword>
<evidence type="ECO:0000256" key="3">
    <source>
        <dbReference type="ARBA" id="ARBA00022491"/>
    </source>
</evidence>
<dbReference type="Pfam" id="PF01845">
    <property type="entry name" value="CcdB"/>
    <property type="match status" value="1"/>
</dbReference>
<evidence type="ECO:0000256" key="1">
    <source>
        <dbReference type="ARBA" id="ARBA00005230"/>
    </source>
</evidence>
<dbReference type="InterPro" id="IPR011067">
    <property type="entry name" value="Plasmid_toxin/cell-grow_inhib"/>
</dbReference>
<keyword evidence="9" id="KW-1185">Reference proteome</keyword>
<evidence type="ECO:0000256" key="2">
    <source>
        <dbReference type="ARBA" id="ARBA00015075"/>
    </source>
</evidence>
<accession>A0A917QG67</accession>
<evidence type="ECO:0000313" key="9">
    <source>
        <dbReference type="Proteomes" id="UP000600449"/>
    </source>
</evidence>
<gene>
    <name evidence="8" type="ORF">GCM10011322_38170</name>
</gene>
<name>A0A917QG67_9HYPH</name>
<sequence length="98" mass="10855">MAQFHVYRLARGRLVLDLQSDLIDAGTRVVAPLHLLRDGPAPISRLEPILEIFAEPYVLHTAEMAAIPSKLLAGPPIADISDRSYDIKSALDMVFWGF</sequence>
<dbReference type="GO" id="GO:0006276">
    <property type="term" value="P:plasmid maintenance"/>
    <property type="evidence" value="ECO:0007669"/>
    <property type="project" value="InterPro"/>
</dbReference>
<dbReference type="AlphaFoldDB" id="A0A917QG67"/>
<keyword evidence="5" id="KW-0804">Transcription</keyword>
<dbReference type="SUPFAM" id="SSF50118">
    <property type="entry name" value="Cell growth inhibitor/plasmid maintenance toxic component"/>
    <property type="match status" value="1"/>
</dbReference>
<evidence type="ECO:0000256" key="4">
    <source>
        <dbReference type="ARBA" id="ARBA00023015"/>
    </source>
</evidence>
<dbReference type="EMBL" id="BMMF01000012">
    <property type="protein sequence ID" value="GGK47481.1"/>
    <property type="molecule type" value="Genomic_DNA"/>
</dbReference>
<organism evidence="8 9">
    <name type="scientific">Salinarimonas ramus</name>
    <dbReference type="NCBI Taxonomy" id="690164"/>
    <lineage>
        <taxon>Bacteria</taxon>
        <taxon>Pseudomonadati</taxon>
        <taxon>Pseudomonadota</taxon>
        <taxon>Alphaproteobacteria</taxon>
        <taxon>Hyphomicrobiales</taxon>
        <taxon>Salinarimonadaceae</taxon>
        <taxon>Salinarimonas</taxon>
    </lineage>
</organism>
<dbReference type="Gene3D" id="2.30.30.110">
    <property type="match status" value="1"/>
</dbReference>